<evidence type="ECO:0000313" key="2">
    <source>
        <dbReference type="EMBL" id="MBB3054436.1"/>
    </source>
</evidence>
<evidence type="ECO:0000313" key="3">
    <source>
        <dbReference type="Proteomes" id="UP000539265"/>
    </source>
</evidence>
<dbReference type="Proteomes" id="UP000539265">
    <property type="component" value="Unassembled WGS sequence"/>
</dbReference>
<name>A0A839S9D2_9SPHI</name>
<gene>
    <name evidence="2" type="ORF">FHS11_000846</name>
</gene>
<keyword evidence="3" id="KW-1185">Reference proteome</keyword>
<dbReference type="EMBL" id="JACHWX010000002">
    <property type="protein sequence ID" value="MBB3054436.1"/>
    <property type="molecule type" value="Genomic_DNA"/>
</dbReference>
<proteinExistence type="predicted"/>
<accession>A0A839S9D2</accession>
<dbReference type="GO" id="GO:0006508">
    <property type="term" value="P:proteolysis"/>
    <property type="evidence" value="ECO:0007669"/>
    <property type="project" value="UniProtKB-KW"/>
</dbReference>
<sequence length="83" mass="9346">MNKVSFALVYYFIAFSLIIISHKIDPTNLAGPGLDFFVYPIILICSVVFLVKALFKAQRRAAAWMPFVIHFLGVIILVGILFL</sequence>
<feature type="transmembrane region" description="Helical" evidence="1">
    <location>
        <begin position="7"/>
        <end position="24"/>
    </location>
</feature>
<keyword evidence="2" id="KW-0645">Protease</keyword>
<dbReference type="GO" id="GO:0008233">
    <property type="term" value="F:peptidase activity"/>
    <property type="evidence" value="ECO:0007669"/>
    <property type="project" value="UniProtKB-KW"/>
</dbReference>
<reference evidence="2" key="1">
    <citation type="submission" date="2020-08" db="EMBL/GenBank/DDBJ databases">
        <title>Genomic Encyclopedia of Type Strains, Phase III (KMG-III): the genomes of soil and plant-associated and newly described type strains.</title>
        <authorList>
            <person name="Whitman W."/>
        </authorList>
    </citation>
    <scope>NUCLEOTIDE SEQUENCE [LARGE SCALE GENOMIC DNA]</scope>
    <source>
        <strain evidence="2">CECT 8628</strain>
    </source>
</reference>
<keyword evidence="1" id="KW-1133">Transmembrane helix</keyword>
<keyword evidence="1" id="KW-0472">Membrane</keyword>
<dbReference type="AlphaFoldDB" id="A0A839S9D2"/>
<keyword evidence="2" id="KW-0378">Hydrolase</keyword>
<organism evidence="2 3">
    <name type="scientific">Mucilaginibacter gotjawali</name>
    <dbReference type="NCBI Taxonomy" id="1550579"/>
    <lineage>
        <taxon>Bacteria</taxon>
        <taxon>Pseudomonadati</taxon>
        <taxon>Bacteroidota</taxon>
        <taxon>Sphingobacteriia</taxon>
        <taxon>Sphingobacteriales</taxon>
        <taxon>Sphingobacteriaceae</taxon>
        <taxon>Mucilaginibacter</taxon>
    </lineage>
</organism>
<protein>
    <submittedName>
        <fullName evidence="2">Abi (CAAX) family protease</fullName>
    </submittedName>
</protein>
<feature type="transmembrane region" description="Helical" evidence="1">
    <location>
        <begin position="36"/>
        <end position="55"/>
    </location>
</feature>
<dbReference type="RefSeq" id="WP_183475801.1">
    <property type="nucleotide sequence ID" value="NZ_JACHWX010000002.1"/>
</dbReference>
<evidence type="ECO:0000256" key="1">
    <source>
        <dbReference type="SAM" id="Phobius"/>
    </source>
</evidence>
<comment type="caution">
    <text evidence="2">The sequence shown here is derived from an EMBL/GenBank/DDBJ whole genome shotgun (WGS) entry which is preliminary data.</text>
</comment>
<feature type="transmembrane region" description="Helical" evidence="1">
    <location>
        <begin position="62"/>
        <end position="82"/>
    </location>
</feature>
<keyword evidence="1" id="KW-0812">Transmembrane</keyword>